<dbReference type="Gene3D" id="1.10.3210.10">
    <property type="entry name" value="Hypothetical protein af1432"/>
    <property type="match status" value="1"/>
</dbReference>
<dbReference type="PANTHER" id="PTHR11373:SF46">
    <property type="entry name" value="DEOXYNUCLEOSIDE TRIPHOSPHATE TRIPHOSPHOHYDROLASE SAMHD1"/>
    <property type="match status" value="1"/>
</dbReference>
<evidence type="ECO:0000259" key="17">
    <source>
        <dbReference type="PROSITE" id="PS50105"/>
    </source>
</evidence>
<evidence type="ECO:0000256" key="7">
    <source>
        <dbReference type="ARBA" id="ARBA00022763"/>
    </source>
</evidence>
<dbReference type="CDD" id="cd09508">
    <property type="entry name" value="SAM_HD"/>
    <property type="match status" value="1"/>
</dbReference>
<comment type="catalytic activity">
    <reaction evidence="13">
        <text>a 2'-deoxyribonucleoside 5'-triphosphate + H2O = a 2'-deoxyribonucleoside + triphosphate + H(+)</text>
        <dbReference type="Rhea" id="RHEA:46148"/>
        <dbReference type="ChEBI" id="CHEBI:15377"/>
        <dbReference type="ChEBI" id="CHEBI:15378"/>
        <dbReference type="ChEBI" id="CHEBI:18036"/>
        <dbReference type="ChEBI" id="CHEBI:18274"/>
        <dbReference type="ChEBI" id="CHEBI:61560"/>
    </reaction>
    <physiologicalReaction direction="left-to-right" evidence="13">
        <dbReference type="Rhea" id="RHEA:46149"/>
    </physiologicalReaction>
</comment>
<dbReference type="FunFam" id="1.10.150.50:FF:000067">
    <property type="entry name" value="SAM and HD domain-containing deoxynucleoside triphosphate triphosphohydrolase 1"/>
    <property type="match status" value="1"/>
</dbReference>
<protein>
    <recommendedName>
        <fullName evidence="3">Deoxynucleoside triphosphate triphosphohydrolase SAMHD1</fullName>
    </recommendedName>
</protein>
<evidence type="ECO:0000256" key="16">
    <source>
        <dbReference type="SAM" id="MobiDB-lite"/>
    </source>
</evidence>
<feature type="region of interest" description="Disordered" evidence="16">
    <location>
        <begin position="548"/>
        <end position="576"/>
    </location>
</feature>
<dbReference type="Pfam" id="PF01966">
    <property type="entry name" value="HD"/>
    <property type="match status" value="1"/>
</dbReference>
<feature type="compositionally biased region" description="Acidic residues" evidence="16">
    <location>
        <begin position="563"/>
        <end position="573"/>
    </location>
</feature>
<keyword evidence="5" id="KW-0021">Allosteric enzyme</keyword>
<evidence type="ECO:0000256" key="8">
    <source>
        <dbReference type="ARBA" id="ARBA00023118"/>
    </source>
</evidence>
<dbReference type="GO" id="GO:0006281">
    <property type="term" value="P:DNA repair"/>
    <property type="evidence" value="ECO:0007669"/>
    <property type="project" value="UniProtKB-KW"/>
</dbReference>
<evidence type="ECO:0000256" key="15">
    <source>
        <dbReference type="ARBA" id="ARBA00049451"/>
    </source>
</evidence>
<comment type="catalytic activity">
    <reaction evidence="11">
        <text>dCTP + H2O = 2'-deoxycytidine + triphosphate + H(+)</text>
        <dbReference type="Rhea" id="RHEA:80083"/>
        <dbReference type="ChEBI" id="CHEBI:15377"/>
        <dbReference type="ChEBI" id="CHEBI:15378"/>
        <dbReference type="ChEBI" id="CHEBI:15698"/>
        <dbReference type="ChEBI" id="CHEBI:18036"/>
        <dbReference type="ChEBI" id="CHEBI:61481"/>
    </reaction>
    <physiologicalReaction direction="left-to-right" evidence="11">
        <dbReference type="Rhea" id="RHEA:80084"/>
    </physiologicalReaction>
</comment>
<dbReference type="GO" id="GO:0006260">
    <property type="term" value="P:DNA replication"/>
    <property type="evidence" value="ECO:0007669"/>
    <property type="project" value="UniProtKB-KW"/>
</dbReference>
<accession>A0A8T2JSA0</accession>
<keyword evidence="8" id="KW-0051">Antiviral defense</keyword>
<keyword evidence="10" id="KW-0234">DNA repair</keyword>
<name>A0A8T2JSA0_9PIPI</name>
<evidence type="ECO:0000256" key="11">
    <source>
        <dbReference type="ARBA" id="ARBA00047701"/>
    </source>
</evidence>
<dbReference type="Gene3D" id="1.10.150.50">
    <property type="entry name" value="Transcription Factor, Ets-1"/>
    <property type="match status" value="1"/>
</dbReference>
<dbReference type="GO" id="GO:0008832">
    <property type="term" value="F:dGTPase activity"/>
    <property type="evidence" value="ECO:0007669"/>
    <property type="project" value="TreeGrafter"/>
</dbReference>
<dbReference type="CDD" id="cd00077">
    <property type="entry name" value="HDc"/>
    <property type="match status" value="1"/>
</dbReference>
<dbReference type="InterPro" id="IPR050135">
    <property type="entry name" value="dGTPase-like"/>
</dbReference>
<dbReference type="GO" id="GO:0005634">
    <property type="term" value="C:nucleus"/>
    <property type="evidence" value="ECO:0007669"/>
    <property type="project" value="TreeGrafter"/>
</dbReference>
<dbReference type="InterPro" id="IPR006674">
    <property type="entry name" value="HD_domain"/>
</dbReference>
<comment type="catalytic activity">
    <reaction evidence="15">
        <text>dTTP + H2O = thymidine + triphosphate + H(+)</text>
        <dbReference type="Rhea" id="RHEA:80079"/>
        <dbReference type="ChEBI" id="CHEBI:15377"/>
        <dbReference type="ChEBI" id="CHEBI:15378"/>
        <dbReference type="ChEBI" id="CHEBI:17748"/>
        <dbReference type="ChEBI" id="CHEBI:18036"/>
        <dbReference type="ChEBI" id="CHEBI:37568"/>
    </reaction>
    <physiologicalReaction direction="left-to-right" evidence="15">
        <dbReference type="Rhea" id="RHEA:80080"/>
    </physiologicalReaction>
</comment>
<organism evidence="19 20">
    <name type="scientific">Hymenochirus boettgeri</name>
    <name type="common">Congo dwarf clawed frog</name>
    <dbReference type="NCBI Taxonomy" id="247094"/>
    <lineage>
        <taxon>Eukaryota</taxon>
        <taxon>Metazoa</taxon>
        <taxon>Chordata</taxon>
        <taxon>Craniata</taxon>
        <taxon>Vertebrata</taxon>
        <taxon>Euteleostomi</taxon>
        <taxon>Amphibia</taxon>
        <taxon>Batrachia</taxon>
        <taxon>Anura</taxon>
        <taxon>Pipoidea</taxon>
        <taxon>Pipidae</taxon>
        <taxon>Pipinae</taxon>
        <taxon>Hymenochirus</taxon>
    </lineage>
</organism>
<proteinExistence type="inferred from homology"/>
<dbReference type="FunFam" id="3.30.70.2760:FF:000002">
    <property type="entry name" value="SAM and HD domain-containing deoxynucleoside triphosphate triphosphohydrolase 1"/>
    <property type="match status" value="1"/>
</dbReference>
<evidence type="ECO:0000256" key="13">
    <source>
        <dbReference type="ARBA" id="ARBA00048183"/>
    </source>
</evidence>
<evidence type="ECO:0000259" key="18">
    <source>
        <dbReference type="PROSITE" id="PS51831"/>
    </source>
</evidence>
<evidence type="ECO:0000256" key="10">
    <source>
        <dbReference type="ARBA" id="ARBA00023204"/>
    </source>
</evidence>
<keyword evidence="9" id="KW-0547">Nucleotide-binding</keyword>
<keyword evidence="6" id="KW-0235">DNA replication</keyword>
<keyword evidence="9" id="KW-0342">GTP-binding</keyword>
<dbReference type="GO" id="GO:0005694">
    <property type="term" value="C:chromosome"/>
    <property type="evidence" value="ECO:0007669"/>
    <property type="project" value="UniProtKB-SubCell"/>
</dbReference>
<evidence type="ECO:0000256" key="2">
    <source>
        <dbReference type="ARBA" id="ARBA00005776"/>
    </source>
</evidence>
<dbReference type="Gene3D" id="3.30.70.2760">
    <property type="match status" value="1"/>
</dbReference>
<dbReference type="SMART" id="SM00454">
    <property type="entry name" value="SAM"/>
    <property type="match status" value="1"/>
</dbReference>
<evidence type="ECO:0000313" key="20">
    <source>
        <dbReference type="Proteomes" id="UP000812440"/>
    </source>
</evidence>
<comment type="catalytic activity">
    <reaction evidence="14">
        <text>dGTP + H2O = 2'-deoxyguanosine + triphosphate + H(+)</text>
        <dbReference type="Rhea" id="RHEA:15193"/>
        <dbReference type="ChEBI" id="CHEBI:15377"/>
        <dbReference type="ChEBI" id="CHEBI:15378"/>
        <dbReference type="ChEBI" id="CHEBI:17172"/>
        <dbReference type="ChEBI" id="CHEBI:18036"/>
        <dbReference type="ChEBI" id="CHEBI:61429"/>
    </reaction>
    <physiologicalReaction direction="left-to-right" evidence="14">
        <dbReference type="Rhea" id="RHEA:15194"/>
    </physiologicalReaction>
</comment>
<dbReference type="PROSITE" id="PS50105">
    <property type="entry name" value="SAM_DOMAIN"/>
    <property type="match status" value="1"/>
</dbReference>
<comment type="caution">
    <text evidence="19">The sequence shown here is derived from an EMBL/GenBank/DDBJ whole genome shotgun (WGS) entry which is preliminary data.</text>
</comment>
<dbReference type="GO" id="GO:0006203">
    <property type="term" value="P:dGTP catabolic process"/>
    <property type="evidence" value="ECO:0007669"/>
    <property type="project" value="TreeGrafter"/>
</dbReference>
<dbReference type="AlphaFoldDB" id="A0A8T2JSA0"/>
<dbReference type="SUPFAM" id="SSF47769">
    <property type="entry name" value="SAM/Pointed domain"/>
    <property type="match status" value="1"/>
</dbReference>
<dbReference type="InterPro" id="IPR013761">
    <property type="entry name" value="SAM/pointed_sf"/>
</dbReference>
<feature type="domain" description="HD" evidence="18">
    <location>
        <begin position="161"/>
        <end position="307"/>
    </location>
</feature>
<dbReference type="SMART" id="SM00471">
    <property type="entry name" value="HDc"/>
    <property type="match status" value="1"/>
</dbReference>
<evidence type="ECO:0000256" key="14">
    <source>
        <dbReference type="ARBA" id="ARBA00049174"/>
    </source>
</evidence>
<evidence type="ECO:0000256" key="4">
    <source>
        <dbReference type="ARBA" id="ARBA00022454"/>
    </source>
</evidence>
<comment type="subcellular location">
    <subcellularLocation>
        <location evidence="1">Chromosome</location>
    </subcellularLocation>
</comment>
<evidence type="ECO:0000256" key="3">
    <source>
        <dbReference type="ARBA" id="ARBA00020285"/>
    </source>
</evidence>
<comment type="catalytic activity">
    <reaction evidence="12">
        <text>dATP + H2O = 2'-deoxyadenosine + triphosphate + H(+)</text>
        <dbReference type="Rhea" id="RHEA:67648"/>
        <dbReference type="ChEBI" id="CHEBI:15377"/>
        <dbReference type="ChEBI" id="CHEBI:15378"/>
        <dbReference type="ChEBI" id="CHEBI:17256"/>
        <dbReference type="ChEBI" id="CHEBI:18036"/>
        <dbReference type="ChEBI" id="CHEBI:61404"/>
    </reaction>
    <physiologicalReaction direction="left-to-right" evidence="12">
        <dbReference type="Rhea" id="RHEA:67649"/>
    </physiologicalReaction>
</comment>
<evidence type="ECO:0000256" key="1">
    <source>
        <dbReference type="ARBA" id="ARBA00004286"/>
    </source>
</evidence>
<keyword evidence="20" id="KW-1185">Reference proteome</keyword>
<dbReference type="SUPFAM" id="SSF109604">
    <property type="entry name" value="HD-domain/PDEase-like"/>
    <property type="match status" value="1"/>
</dbReference>
<keyword evidence="4" id="KW-0158">Chromosome</keyword>
<dbReference type="PANTHER" id="PTHR11373">
    <property type="entry name" value="DEOXYNUCLEOSIDE TRIPHOSPHATE TRIPHOSPHOHYDROLASE"/>
    <property type="match status" value="1"/>
</dbReference>
<sequence length="591" mass="68278">MNNINGTKRARHNSSPMTVDGFVTPEKRVKHRSGDRGTAHYKDWDVEMVCLFLESQGLGDLQGIFRENKIKGKILEYLTESHLEQLKISSVVRRLELLNCLKTLCRNSPSEMKVFNDPIHGHIELHPLLIRIIDTPEFQRLRYIKQLGGTYYVFAGASHNRFEHSIGVGYLAGCLVQALHERQPELQINHRDMLCVQIAGLCHDLGHGPFSHMFDGRFMPLARRQKKFKNGHNASVNMFDHLINANDLGEVMKDYGLYIPEDLNFIKEQIAGPLSSEVEKRDCHHLGIQNNFDYKRFLKFARVCDVGSKKHICTRDKEVGNLYDMFHTRNCLHRRAYQHKVGNIIETMITDAFLKADPYIQLEGADGKYYTISGAVDDMVAYTKLTDNIYHHILYSSDPSLKEARDILHKVECRQLYKYVGQTHPRSSLKIKPEEYDSLPTELANSTPQTQSTDVELKPEDFIVDVIQMDYGMKEQDPIKNVRFYCKSDPQKAIKIKKDQVSQLLPEQFAEQVIRVYCKKIDDKSLEAAKRYFVQWCLSRDFSKPQDGDVIAPDITPLKPSWVEDDDEDDDESPREIKLLHKSRTKLFTNE</sequence>
<reference evidence="19" key="1">
    <citation type="thesis" date="2020" institute="ProQuest LLC" country="789 East Eisenhower Parkway, Ann Arbor, MI, USA">
        <title>Comparative Genomics and Chromosome Evolution.</title>
        <authorList>
            <person name="Mudd A.B."/>
        </authorList>
    </citation>
    <scope>NUCLEOTIDE SEQUENCE</scope>
    <source>
        <strain evidence="19">Female2</strain>
        <tissue evidence="19">Blood</tissue>
    </source>
</reference>
<dbReference type="OrthoDB" id="9991235at2759"/>
<dbReference type="GO" id="GO:0005525">
    <property type="term" value="F:GTP binding"/>
    <property type="evidence" value="ECO:0007669"/>
    <property type="project" value="UniProtKB-KW"/>
</dbReference>
<keyword evidence="7" id="KW-0227">DNA damage</keyword>
<evidence type="ECO:0000256" key="9">
    <source>
        <dbReference type="ARBA" id="ARBA00023134"/>
    </source>
</evidence>
<gene>
    <name evidence="19" type="ORF">GDO86_013929</name>
</gene>
<evidence type="ECO:0000256" key="6">
    <source>
        <dbReference type="ARBA" id="ARBA00022705"/>
    </source>
</evidence>
<feature type="domain" description="SAM" evidence="17">
    <location>
        <begin position="44"/>
        <end position="107"/>
    </location>
</feature>
<dbReference type="EMBL" id="JAACNH010000003">
    <property type="protein sequence ID" value="KAG8446280.1"/>
    <property type="molecule type" value="Genomic_DNA"/>
</dbReference>
<evidence type="ECO:0000313" key="19">
    <source>
        <dbReference type="EMBL" id="KAG8446280.1"/>
    </source>
</evidence>
<dbReference type="Proteomes" id="UP000812440">
    <property type="component" value="Chromosome 8_10"/>
</dbReference>
<dbReference type="GO" id="GO:0051607">
    <property type="term" value="P:defense response to virus"/>
    <property type="evidence" value="ECO:0007669"/>
    <property type="project" value="UniProtKB-KW"/>
</dbReference>
<comment type="similarity">
    <text evidence="2">Belongs to the SAMHD1 family.</text>
</comment>
<dbReference type="InterPro" id="IPR003607">
    <property type="entry name" value="HD/PDEase_dom"/>
</dbReference>
<dbReference type="Pfam" id="PF07647">
    <property type="entry name" value="SAM_2"/>
    <property type="match status" value="1"/>
</dbReference>
<dbReference type="InterPro" id="IPR001660">
    <property type="entry name" value="SAM"/>
</dbReference>
<dbReference type="GO" id="GO:0045088">
    <property type="term" value="P:regulation of innate immune response"/>
    <property type="evidence" value="ECO:0007669"/>
    <property type="project" value="TreeGrafter"/>
</dbReference>
<dbReference type="PROSITE" id="PS51831">
    <property type="entry name" value="HD"/>
    <property type="match status" value="1"/>
</dbReference>
<feature type="region of interest" description="Disordered" evidence="16">
    <location>
        <begin position="1"/>
        <end position="21"/>
    </location>
</feature>
<evidence type="ECO:0000256" key="5">
    <source>
        <dbReference type="ARBA" id="ARBA00022533"/>
    </source>
</evidence>
<evidence type="ECO:0000256" key="12">
    <source>
        <dbReference type="ARBA" id="ARBA00047812"/>
    </source>
</evidence>